<sequence length="228" mass="26784">MDKINLSNITLISISGRDDETDFINHLESLIYSQHKIEFGSVKILSPYFSEKIPKKIQYIKIPAITSINEYSNFMVKKLYDYVDTDFVMTIQNDGFIINPHLWKNEFLEYDYIGAPWRNIPHYSGVRVGNGGFSLRSKKFLSICKNYMPNINFNEDHLICITFRNLFLNHNIKYAPIDIAQYFSVENKTEYNNDINKSFGIHNNNNTYKKIKESDVFKNVIKLYSNQN</sequence>
<evidence type="ECO:0000313" key="2">
    <source>
        <dbReference type="EMBL" id="QHT94046.1"/>
    </source>
</evidence>
<accession>A0A6C0INN2</accession>
<dbReference type="Pfam" id="PF18922">
    <property type="entry name" value="DUF5672"/>
    <property type="match status" value="1"/>
</dbReference>
<evidence type="ECO:0000259" key="1">
    <source>
        <dbReference type="Pfam" id="PF18922"/>
    </source>
</evidence>
<dbReference type="AlphaFoldDB" id="A0A6C0INN2"/>
<protein>
    <recommendedName>
        <fullName evidence="1">DUF5672 domain-containing protein</fullName>
    </recommendedName>
</protein>
<dbReference type="EMBL" id="MN740213">
    <property type="protein sequence ID" value="QHT94046.1"/>
    <property type="molecule type" value="Genomic_DNA"/>
</dbReference>
<name>A0A6C0INN2_9ZZZZ</name>
<feature type="domain" description="DUF5672" evidence="1">
    <location>
        <begin position="57"/>
        <end position="202"/>
    </location>
</feature>
<organism evidence="2">
    <name type="scientific">viral metagenome</name>
    <dbReference type="NCBI Taxonomy" id="1070528"/>
    <lineage>
        <taxon>unclassified sequences</taxon>
        <taxon>metagenomes</taxon>
        <taxon>organismal metagenomes</taxon>
    </lineage>
</organism>
<proteinExistence type="predicted"/>
<reference evidence="2" key="1">
    <citation type="journal article" date="2020" name="Nature">
        <title>Giant virus diversity and host interactions through global metagenomics.</title>
        <authorList>
            <person name="Schulz F."/>
            <person name="Roux S."/>
            <person name="Paez-Espino D."/>
            <person name="Jungbluth S."/>
            <person name="Walsh D.A."/>
            <person name="Denef V.J."/>
            <person name="McMahon K.D."/>
            <person name="Konstantinidis K.T."/>
            <person name="Eloe-Fadrosh E.A."/>
            <person name="Kyrpides N.C."/>
            <person name="Woyke T."/>
        </authorList>
    </citation>
    <scope>NUCLEOTIDE SEQUENCE</scope>
    <source>
        <strain evidence="2">GVMAG-M-3300024258-14</strain>
    </source>
</reference>
<dbReference type="InterPro" id="IPR043729">
    <property type="entry name" value="DUF5672"/>
</dbReference>